<name>A0ABR4HS63_9EURO</name>
<accession>A0ABR4HS63</accession>
<sequence length="86" mass="9411">MFLIAIGSLKQIFIECRVLEHQSGLSSSSDTENYESPILSFAWSPAGEPINRAKSDKTPRNANFLVGRTSTATALVSRLGHFVTQI</sequence>
<protein>
    <submittedName>
        <fullName evidence="1">Uncharacterized protein</fullName>
    </submittedName>
</protein>
<evidence type="ECO:0000313" key="2">
    <source>
        <dbReference type="Proteomes" id="UP001610334"/>
    </source>
</evidence>
<evidence type="ECO:0000313" key="1">
    <source>
        <dbReference type="EMBL" id="KAL2818334.1"/>
    </source>
</evidence>
<keyword evidence="2" id="KW-1185">Reference proteome</keyword>
<proteinExistence type="predicted"/>
<dbReference type="EMBL" id="JBFXLT010000014">
    <property type="protein sequence ID" value="KAL2818334.1"/>
    <property type="molecule type" value="Genomic_DNA"/>
</dbReference>
<organism evidence="1 2">
    <name type="scientific">Aspergillus granulosus</name>
    <dbReference type="NCBI Taxonomy" id="176169"/>
    <lineage>
        <taxon>Eukaryota</taxon>
        <taxon>Fungi</taxon>
        <taxon>Dikarya</taxon>
        <taxon>Ascomycota</taxon>
        <taxon>Pezizomycotina</taxon>
        <taxon>Eurotiomycetes</taxon>
        <taxon>Eurotiomycetidae</taxon>
        <taxon>Eurotiales</taxon>
        <taxon>Aspergillaceae</taxon>
        <taxon>Aspergillus</taxon>
        <taxon>Aspergillus subgen. Nidulantes</taxon>
    </lineage>
</organism>
<reference evidence="1 2" key="1">
    <citation type="submission" date="2024-07" db="EMBL/GenBank/DDBJ databases">
        <title>Section-level genome sequencing and comparative genomics of Aspergillus sections Usti and Cavernicolus.</title>
        <authorList>
            <consortium name="Lawrence Berkeley National Laboratory"/>
            <person name="Nybo J.L."/>
            <person name="Vesth T.C."/>
            <person name="Theobald S."/>
            <person name="Frisvad J.C."/>
            <person name="Larsen T.O."/>
            <person name="Kjaerboelling I."/>
            <person name="Rothschild-Mancinelli K."/>
            <person name="Lyhne E.K."/>
            <person name="Kogle M.E."/>
            <person name="Barry K."/>
            <person name="Clum A."/>
            <person name="Na H."/>
            <person name="Ledsgaard L."/>
            <person name="Lin J."/>
            <person name="Lipzen A."/>
            <person name="Kuo A."/>
            <person name="Riley R."/>
            <person name="Mondo S."/>
            <person name="Labutti K."/>
            <person name="Haridas S."/>
            <person name="Pangalinan J."/>
            <person name="Salamov A.A."/>
            <person name="Simmons B.A."/>
            <person name="Magnuson J.K."/>
            <person name="Chen J."/>
            <person name="Drula E."/>
            <person name="Henrissat B."/>
            <person name="Wiebenga A."/>
            <person name="Lubbers R.J."/>
            <person name="Gomes A.C."/>
            <person name="Makela M.R."/>
            <person name="Stajich J."/>
            <person name="Grigoriev I.V."/>
            <person name="Mortensen U.H."/>
            <person name="De Vries R.P."/>
            <person name="Baker S.E."/>
            <person name="Andersen M.R."/>
        </authorList>
    </citation>
    <scope>NUCLEOTIDE SEQUENCE [LARGE SCALE GENOMIC DNA]</scope>
    <source>
        <strain evidence="1 2">CBS 588.65</strain>
    </source>
</reference>
<dbReference type="Proteomes" id="UP001610334">
    <property type="component" value="Unassembled WGS sequence"/>
</dbReference>
<comment type="caution">
    <text evidence="1">The sequence shown here is derived from an EMBL/GenBank/DDBJ whole genome shotgun (WGS) entry which is preliminary data.</text>
</comment>
<gene>
    <name evidence="1" type="ORF">BJX63DRAFT_71119</name>
</gene>